<sequence>MNHKQFLFIGGSKFKLDKIESVFYRPAHVQEIKTKINSTTLITPPCLQIKVNSCNEHAKSKQNLLGNNIISLNVYGYPAVDAVKTLRSFDYYTLEESEYLLEQLKVELNKINLIFNDKVRNGFAICNFTNFKENFSVSEVRLSNVLSDIELYQRQLSKLNNR</sequence>
<name>A0A5Q6PIY1_VIBCL</name>
<evidence type="ECO:0000313" key="2">
    <source>
        <dbReference type="Proteomes" id="UP000323225"/>
    </source>
</evidence>
<accession>A0A5Q6PIY1</accession>
<reference evidence="1 2" key="1">
    <citation type="submission" date="2019-09" db="EMBL/GenBank/DDBJ databases">
        <authorList>
            <person name="Kritzky A."/>
            <person name="Schelkanova E.Y."/>
            <person name="Alkhova Z.V."/>
            <person name="Smirnova N.I."/>
        </authorList>
    </citation>
    <scope>NUCLEOTIDE SEQUENCE [LARGE SCALE GENOMIC DNA]</scope>
    <source>
        <strain evidence="1 2">M1526</strain>
    </source>
</reference>
<organism evidence="1 2">
    <name type="scientific">Vibrio cholerae</name>
    <dbReference type="NCBI Taxonomy" id="666"/>
    <lineage>
        <taxon>Bacteria</taxon>
        <taxon>Pseudomonadati</taxon>
        <taxon>Pseudomonadota</taxon>
        <taxon>Gammaproteobacteria</taxon>
        <taxon>Vibrionales</taxon>
        <taxon>Vibrionaceae</taxon>
        <taxon>Vibrio</taxon>
    </lineage>
</organism>
<evidence type="ECO:0000313" key="1">
    <source>
        <dbReference type="EMBL" id="KAA1254795.1"/>
    </source>
</evidence>
<dbReference type="EMBL" id="VUAA01000010">
    <property type="protein sequence ID" value="KAA1254795.1"/>
    <property type="molecule type" value="Genomic_DNA"/>
</dbReference>
<protein>
    <submittedName>
        <fullName evidence="1">Uncharacterized protein</fullName>
    </submittedName>
</protein>
<proteinExistence type="predicted"/>
<gene>
    <name evidence="1" type="ORF">F0M16_11045</name>
</gene>
<comment type="caution">
    <text evidence="1">The sequence shown here is derived from an EMBL/GenBank/DDBJ whole genome shotgun (WGS) entry which is preliminary data.</text>
</comment>
<dbReference type="Proteomes" id="UP000323225">
    <property type="component" value="Unassembled WGS sequence"/>
</dbReference>
<dbReference type="AlphaFoldDB" id="A0A5Q6PIY1"/>